<evidence type="ECO:0000313" key="4">
    <source>
        <dbReference type="Proteomes" id="UP001597534"/>
    </source>
</evidence>
<evidence type="ECO:0000313" key="3">
    <source>
        <dbReference type="EMBL" id="MFD2890845.1"/>
    </source>
</evidence>
<dbReference type="PANTHER" id="PTHR41773">
    <property type="entry name" value="GTP PYROPHOSPHATASE-RELATED"/>
    <property type="match status" value="1"/>
</dbReference>
<reference evidence="4" key="1">
    <citation type="journal article" date="2019" name="Int. J. Syst. Evol. Microbiol.">
        <title>The Global Catalogue of Microorganisms (GCM) 10K type strain sequencing project: providing services to taxonomists for standard genome sequencing and annotation.</title>
        <authorList>
            <consortium name="The Broad Institute Genomics Platform"/>
            <consortium name="The Broad Institute Genome Sequencing Center for Infectious Disease"/>
            <person name="Wu L."/>
            <person name="Ma J."/>
        </authorList>
    </citation>
    <scope>NUCLEOTIDE SEQUENCE [LARGE SCALE GENOMIC DNA]</scope>
    <source>
        <strain evidence="4">KCTC 22671</strain>
    </source>
</reference>
<evidence type="ECO:0000259" key="2">
    <source>
        <dbReference type="SMART" id="SM00954"/>
    </source>
</evidence>
<dbReference type="Proteomes" id="UP001597534">
    <property type="component" value="Unassembled WGS sequence"/>
</dbReference>
<organism evidence="3 4">
    <name type="scientific">Flavobacterium chuncheonense</name>
    <dbReference type="NCBI Taxonomy" id="2026653"/>
    <lineage>
        <taxon>Bacteria</taxon>
        <taxon>Pseudomonadati</taxon>
        <taxon>Bacteroidota</taxon>
        <taxon>Flavobacteriia</taxon>
        <taxon>Flavobacteriales</taxon>
        <taxon>Flavobacteriaceae</taxon>
        <taxon>Flavobacterium</taxon>
    </lineage>
</organism>
<dbReference type="SMART" id="SM00954">
    <property type="entry name" value="RelA_SpoT"/>
    <property type="match status" value="1"/>
</dbReference>
<dbReference type="CDD" id="cd05399">
    <property type="entry name" value="NT_Rel-Spo_like"/>
    <property type="match status" value="1"/>
</dbReference>
<dbReference type="Gene3D" id="1.10.287.860">
    <property type="entry name" value="Nucleotidyltransferase"/>
    <property type="match status" value="1"/>
</dbReference>
<protein>
    <submittedName>
        <fullName evidence="3">GTP pyrophosphokinase family protein</fullName>
    </submittedName>
</protein>
<gene>
    <name evidence="3" type="ORF">ACFS5J_02330</name>
</gene>
<dbReference type="Gene3D" id="3.30.460.10">
    <property type="entry name" value="Beta Polymerase, domain 2"/>
    <property type="match status" value="1"/>
</dbReference>
<comment type="caution">
    <text evidence="3">The sequence shown here is derived from an EMBL/GenBank/DDBJ whole genome shotgun (WGS) entry which is preliminary data.</text>
</comment>
<keyword evidence="1" id="KW-0175">Coiled coil</keyword>
<dbReference type="SUPFAM" id="SSF81301">
    <property type="entry name" value="Nucleotidyltransferase"/>
    <property type="match status" value="1"/>
</dbReference>
<dbReference type="InterPro" id="IPR007685">
    <property type="entry name" value="RelA_SpoT"/>
</dbReference>
<dbReference type="EMBL" id="JBHUPC010000010">
    <property type="protein sequence ID" value="MFD2890845.1"/>
    <property type="molecule type" value="Genomic_DNA"/>
</dbReference>
<feature type="coiled-coil region" evidence="1">
    <location>
        <begin position="183"/>
        <end position="210"/>
    </location>
</feature>
<keyword evidence="4" id="KW-1185">Reference proteome</keyword>
<name>A0ABW5YK09_9FLAO</name>
<accession>A0ABW5YK09</accession>
<proteinExistence type="predicted"/>
<dbReference type="Pfam" id="PF04607">
    <property type="entry name" value="RelA_SpoT"/>
    <property type="match status" value="1"/>
</dbReference>
<evidence type="ECO:0000256" key="1">
    <source>
        <dbReference type="SAM" id="Coils"/>
    </source>
</evidence>
<dbReference type="PANTHER" id="PTHR41773:SF1">
    <property type="entry name" value="RELA_SPOT DOMAIN-CONTAINING PROTEIN"/>
    <property type="match status" value="1"/>
</dbReference>
<dbReference type="InterPro" id="IPR043519">
    <property type="entry name" value="NT_sf"/>
</dbReference>
<dbReference type="RefSeq" id="WP_379810356.1">
    <property type="nucleotide sequence ID" value="NZ_JBHUPC010000010.1"/>
</dbReference>
<feature type="domain" description="RelA/SpoT" evidence="2">
    <location>
        <begin position="51"/>
        <end position="175"/>
    </location>
</feature>
<sequence>MSTNQLTMEISELKTKFNSNRNLYETLGKNVVESISLLLEKKEIKFLSINYRIKELDSFLEKIERKSYNNPLEEIEDFCGIRIICYYQKDINEIQEIIKNEFEVHEFQNKQNNLDYNEFGYRSNHLIASIQKSWENSPQFRGLLNLKFELQIRTILMHAWAEIEHSLAYKNQNQTPTQFKRKLYRISAKLEEADEQFEELKLESLKYQREIKKVTDVDFENIELNIDTLQAFMDNNFPNRLKGKEATGQFLDLMIEYEITLAELAESWKKVKPNFKKIESDFLSNDFLLFKKWAQTGIARFILDLTNEKFMKRLKSDGKYYQRIDEFSKKYNLK</sequence>